<keyword evidence="2" id="KW-0442">Lipid degradation</keyword>
<dbReference type="Gene3D" id="3.40.50.1820">
    <property type="entry name" value="alpha/beta hydrolase"/>
    <property type="match status" value="1"/>
</dbReference>
<dbReference type="Pfam" id="PF03403">
    <property type="entry name" value="PAF-AH_p_II"/>
    <property type="match status" value="2"/>
</dbReference>
<feature type="signal peptide" evidence="5">
    <location>
        <begin position="1"/>
        <end position="23"/>
    </location>
</feature>
<evidence type="ECO:0000313" key="6">
    <source>
        <dbReference type="EMBL" id="MFC4012736.1"/>
    </source>
</evidence>
<evidence type="ECO:0000256" key="1">
    <source>
        <dbReference type="ARBA" id="ARBA00022801"/>
    </source>
</evidence>
<evidence type="ECO:0000313" key="7">
    <source>
        <dbReference type="Proteomes" id="UP001595851"/>
    </source>
</evidence>
<evidence type="ECO:0000256" key="3">
    <source>
        <dbReference type="ARBA" id="ARBA00023098"/>
    </source>
</evidence>
<comment type="caution">
    <text evidence="6">The sequence shown here is derived from an EMBL/GenBank/DDBJ whole genome shotgun (WGS) entry which is preliminary data.</text>
</comment>
<accession>A0ABV8GFM2</accession>
<protein>
    <submittedName>
        <fullName evidence="6">Alpha/beta hydrolase family protein</fullName>
    </submittedName>
</protein>
<evidence type="ECO:0000256" key="4">
    <source>
        <dbReference type="SAM" id="MobiDB-lite"/>
    </source>
</evidence>
<dbReference type="EMBL" id="JBHSBI010000023">
    <property type="protein sequence ID" value="MFC4012736.1"/>
    <property type="molecule type" value="Genomic_DNA"/>
</dbReference>
<evidence type="ECO:0000256" key="2">
    <source>
        <dbReference type="ARBA" id="ARBA00022963"/>
    </source>
</evidence>
<keyword evidence="5" id="KW-0732">Signal</keyword>
<keyword evidence="7" id="KW-1185">Reference proteome</keyword>
<dbReference type="RefSeq" id="WP_379532635.1">
    <property type="nucleotide sequence ID" value="NZ_JBHSBI010000023.1"/>
</dbReference>
<proteinExistence type="predicted"/>
<keyword evidence="3" id="KW-0443">Lipid metabolism</keyword>
<dbReference type="SUPFAM" id="SSF53474">
    <property type="entry name" value="alpha/beta-Hydrolases"/>
    <property type="match status" value="1"/>
</dbReference>
<gene>
    <name evidence="6" type="ORF">ACFOY2_36270</name>
</gene>
<organism evidence="6 7">
    <name type="scientific">Nonomuraea purpurea</name>
    <dbReference type="NCBI Taxonomy" id="1849276"/>
    <lineage>
        <taxon>Bacteria</taxon>
        <taxon>Bacillati</taxon>
        <taxon>Actinomycetota</taxon>
        <taxon>Actinomycetes</taxon>
        <taxon>Streptosporangiales</taxon>
        <taxon>Streptosporangiaceae</taxon>
        <taxon>Nonomuraea</taxon>
    </lineage>
</organism>
<dbReference type="PANTHER" id="PTHR10272">
    <property type="entry name" value="PLATELET-ACTIVATING FACTOR ACETYLHYDROLASE"/>
    <property type="match status" value="1"/>
</dbReference>
<dbReference type="InterPro" id="IPR029058">
    <property type="entry name" value="AB_hydrolase_fold"/>
</dbReference>
<dbReference type="PANTHER" id="PTHR10272:SF0">
    <property type="entry name" value="PLATELET-ACTIVATING FACTOR ACETYLHYDROLASE"/>
    <property type="match status" value="1"/>
</dbReference>
<feature type="region of interest" description="Disordered" evidence="4">
    <location>
        <begin position="19"/>
        <end position="73"/>
    </location>
</feature>
<feature type="chain" id="PRO_5045259334" evidence="5">
    <location>
        <begin position="24"/>
        <end position="370"/>
    </location>
</feature>
<dbReference type="Proteomes" id="UP001595851">
    <property type="component" value="Unassembled WGS sequence"/>
</dbReference>
<name>A0ABV8GFM2_9ACTN</name>
<keyword evidence="1 6" id="KW-0378">Hydrolase</keyword>
<sequence length="370" mass="39606">MRRILALAALSSIVLGGGGSAHALSKPTPVLSEPTRSKPVAAPVLPKPTGSKPVGTTSLHLVDSGRPDPWNPEAGKRELMVTLWYPAKRAEGRPAPYLTSQESAAVLKSYPDVPPDALTKVRTYARVDAPARGTRLPLVVMSPGFSFPRATLTSLGEDLASRGYLVAAVEHTYESAATTFPDGRTTSCLACVKGQDGAKVAASRVADVRFVLDELAKSRWGRMIGKVAMAGHSMGGNSAAQAMLADPRIKAGVNLDGTFQPLVAPLKRPFMLVGAPKSHMPDGTDETWRDSWPNLKGAKRWITVAGTDHAAFVDYAVLRPQLGLPAQELDGARALRITREHLASFLDRHLLGKRTPVKDYPEVTVHSPRP</sequence>
<evidence type="ECO:0000256" key="5">
    <source>
        <dbReference type="SAM" id="SignalP"/>
    </source>
</evidence>
<dbReference type="GO" id="GO:0016787">
    <property type="term" value="F:hydrolase activity"/>
    <property type="evidence" value="ECO:0007669"/>
    <property type="project" value="UniProtKB-KW"/>
</dbReference>
<reference evidence="7" key="1">
    <citation type="journal article" date="2019" name="Int. J. Syst. Evol. Microbiol.">
        <title>The Global Catalogue of Microorganisms (GCM) 10K type strain sequencing project: providing services to taxonomists for standard genome sequencing and annotation.</title>
        <authorList>
            <consortium name="The Broad Institute Genomics Platform"/>
            <consortium name="The Broad Institute Genome Sequencing Center for Infectious Disease"/>
            <person name="Wu L."/>
            <person name="Ma J."/>
        </authorList>
    </citation>
    <scope>NUCLEOTIDE SEQUENCE [LARGE SCALE GENOMIC DNA]</scope>
    <source>
        <strain evidence="7">TBRC 1276</strain>
    </source>
</reference>